<accession>A0A2S1ERB9</accession>
<evidence type="ECO:0000313" key="5">
    <source>
        <dbReference type="EMBL" id="AWD62520.1"/>
    </source>
</evidence>
<organism evidence="5 6">
    <name type="scientific">Limosilactobacillus reuteri</name>
    <name type="common">Lactobacillus reuteri</name>
    <dbReference type="NCBI Taxonomy" id="1598"/>
    <lineage>
        <taxon>Bacteria</taxon>
        <taxon>Bacillati</taxon>
        <taxon>Bacillota</taxon>
        <taxon>Bacilli</taxon>
        <taxon>Lactobacillales</taxon>
        <taxon>Lactobacillaceae</taxon>
        <taxon>Limosilactobacillus</taxon>
    </lineage>
</organism>
<dbReference type="PANTHER" id="PTHR33678:SF2">
    <property type="match status" value="1"/>
</dbReference>
<feature type="domain" description="Transposase IS66 central" evidence="2">
    <location>
        <begin position="177"/>
        <end position="261"/>
    </location>
</feature>
<keyword evidence="1" id="KW-0175">Coiled coil</keyword>
<protein>
    <submittedName>
        <fullName evidence="5">Transposase IS66</fullName>
    </submittedName>
</protein>
<dbReference type="InterPro" id="IPR004291">
    <property type="entry name" value="Transposase_IS66_central"/>
</dbReference>
<dbReference type="Pfam" id="PF13007">
    <property type="entry name" value="LZ_Tnp_IS66"/>
    <property type="match status" value="1"/>
</dbReference>
<dbReference type="AlphaFoldDB" id="A0A2S1ERB9"/>
<dbReference type="InterPro" id="IPR024474">
    <property type="entry name" value="Znf_dom_IS66"/>
</dbReference>
<dbReference type="InterPro" id="IPR052344">
    <property type="entry name" value="Transposase-related"/>
</dbReference>
<evidence type="ECO:0000313" key="6">
    <source>
        <dbReference type="Proteomes" id="UP000244369"/>
    </source>
</evidence>
<dbReference type="PANTHER" id="PTHR33678">
    <property type="entry name" value="BLL1576 PROTEIN"/>
    <property type="match status" value="1"/>
</dbReference>
<feature type="domain" description="Transposase IS66 zinc-finger binding" evidence="3">
    <location>
        <begin position="112"/>
        <end position="156"/>
    </location>
</feature>
<dbReference type="Pfam" id="PF13005">
    <property type="entry name" value="zf-IS66"/>
    <property type="match status" value="1"/>
</dbReference>
<dbReference type="Proteomes" id="UP000244369">
    <property type="component" value="Chromosome"/>
</dbReference>
<dbReference type="InterPro" id="IPR024463">
    <property type="entry name" value="Transposase_TnpC_homeodom"/>
</dbReference>
<proteinExistence type="predicted"/>
<evidence type="ECO:0000256" key="1">
    <source>
        <dbReference type="SAM" id="Coils"/>
    </source>
</evidence>
<evidence type="ECO:0000259" key="2">
    <source>
        <dbReference type="Pfam" id="PF03050"/>
    </source>
</evidence>
<evidence type="ECO:0000259" key="3">
    <source>
        <dbReference type="Pfam" id="PF13005"/>
    </source>
</evidence>
<reference evidence="5 6" key="1">
    <citation type="submission" date="2018-03" db="EMBL/GenBank/DDBJ databases">
        <title>Complete Genome Sequence of the Chinese traditional Highland Barley wine Isolate Lactobacillus reuteri WHH1689.</title>
        <authorList>
            <person name="Chen S."/>
            <person name="Chen L."/>
            <person name="Chen L."/>
            <person name="Li Y."/>
        </authorList>
    </citation>
    <scope>NUCLEOTIDE SEQUENCE [LARGE SCALE GENOMIC DNA]</scope>
    <source>
        <strain evidence="5 6">WHH1689</strain>
    </source>
</reference>
<evidence type="ECO:0000259" key="4">
    <source>
        <dbReference type="Pfam" id="PF13007"/>
    </source>
</evidence>
<feature type="coiled-coil region" evidence="1">
    <location>
        <begin position="2"/>
        <end position="36"/>
    </location>
</feature>
<gene>
    <name evidence="5" type="ORF">LWHH1689_1215</name>
</gene>
<dbReference type="EMBL" id="CP027805">
    <property type="protein sequence ID" value="AWD62520.1"/>
    <property type="molecule type" value="Genomic_DNA"/>
</dbReference>
<name>A0A2S1ERB9_LIMRT</name>
<dbReference type="Pfam" id="PF03050">
    <property type="entry name" value="DDE_Tnp_IS66"/>
    <property type="match status" value="1"/>
</dbReference>
<sequence>MKQTAEEQIKELKQQLADANEKIAQLMAIIKLQRNQMFGKKTEIMESVVNGQQSLFSEREMDQLQDPDISVTKVTEKKIKQVVRHRKAKQSGQRTTFLDGLPQVNEVISLKDTNCPHCHQLMKRIGQHIYSREARLKPAELYCVNLIQETYKCDECINSNGSEVLISSEMPQSLLPHSYFSSTILAKVAELKFNLALPFHRQIKLWQAIGLQVDARLLAANIIKVSQTYLEPLYDYLQRLVKKEPVIHMDETPFKVICQGRF</sequence>
<feature type="domain" description="Transposase TnpC homeodomain" evidence="4">
    <location>
        <begin position="25"/>
        <end position="104"/>
    </location>
</feature>